<dbReference type="InterPro" id="IPR050833">
    <property type="entry name" value="Poly_Biosynth_Transport"/>
</dbReference>
<feature type="transmembrane region" description="Helical" evidence="6">
    <location>
        <begin position="374"/>
        <end position="393"/>
    </location>
</feature>
<keyword evidence="5 6" id="KW-0472">Membrane</keyword>
<feature type="transmembrane region" description="Helical" evidence="6">
    <location>
        <begin position="454"/>
        <end position="475"/>
    </location>
</feature>
<name>A0ABU1RP17_9GAMM</name>
<feature type="transmembrane region" description="Helical" evidence="6">
    <location>
        <begin position="430"/>
        <end position="448"/>
    </location>
</feature>
<dbReference type="Pfam" id="PF01943">
    <property type="entry name" value="Polysacc_synt"/>
    <property type="match status" value="1"/>
</dbReference>
<feature type="transmembrane region" description="Helical" evidence="6">
    <location>
        <begin position="122"/>
        <end position="141"/>
    </location>
</feature>
<evidence type="ECO:0000256" key="6">
    <source>
        <dbReference type="SAM" id="Phobius"/>
    </source>
</evidence>
<evidence type="ECO:0000256" key="3">
    <source>
        <dbReference type="ARBA" id="ARBA00022692"/>
    </source>
</evidence>
<gene>
    <name evidence="7" type="ORF">J2W94_000781</name>
</gene>
<evidence type="ECO:0000313" key="7">
    <source>
        <dbReference type="EMBL" id="MDR6840517.1"/>
    </source>
</evidence>
<protein>
    <submittedName>
        <fullName evidence="7">O-antigen/teichoic acid export membrane protein</fullName>
    </submittedName>
</protein>
<feature type="transmembrane region" description="Helical" evidence="6">
    <location>
        <begin position="43"/>
        <end position="71"/>
    </location>
</feature>
<keyword evidence="3 6" id="KW-0812">Transmembrane</keyword>
<organism evidence="7 8">
    <name type="scientific">Pseudoxanthomonas sacheonensis</name>
    <dbReference type="NCBI Taxonomy" id="443615"/>
    <lineage>
        <taxon>Bacteria</taxon>
        <taxon>Pseudomonadati</taxon>
        <taxon>Pseudomonadota</taxon>
        <taxon>Gammaproteobacteria</taxon>
        <taxon>Lysobacterales</taxon>
        <taxon>Lysobacteraceae</taxon>
        <taxon>Pseudoxanthomonas</taxon>
    </lineage>
</organism>
<keyword evidence="8" id="KW-1185">Reference proteome</keyword>
<keyword evidence="2" id="KW-1003">Cell membrane</keyword>
<evidence type="ECO:0000313" key="8">
    <source>
        <dbReference type="Proteomes" id="UP001254759"/>
    </source>
</evidence>
<dbReference type="Proteomes" id="UP001254759">
    <property type="component" value="Unassembled WGS sequence"/>
</dbReference>
<proteinExistence type="predicted"/>
<evidence type="ECO:0000256" key="1">
    <source>
        <dbReference type="ARBA" id="ARBA00004651"/>
    </source>
</evidence>
<feature type="transmembrane region" description="Helical" evidence="6">
    <location>
        <begin position="263"/>
        <end position="285"/>
    </location>
</feature>
<evidence type="ECO:0000256" key="2">
    <source>
        <dbReference type="ARBA" id="ARBA00022475"/>
    </source>
</evidence>
<feature type="transmembrane region" description="Helical" evidence="6">
    <location>
        <begin position="180"/>
        <end position="201"/>
    </location>
</feature>
<dbReference type="RefSeq" id="WP_310090406.1">
    <property type="nucleotide sequence ID" value="NZ_JAVDTT010000001.1"/>
</dbReference>
<dbReference type="PANTHER" id="PTHR30250:SF11">
    <property type="entry name" value="O-ANTIGEN TRANSPORTER-RELATED"/>
    <property type="match status" value="1"/>
</dbReference>
<keyword evidence="4 6" id="KW-1133">Transmembrane helix</keyword>
<accession>A0ABU1RP17</accession>
<dbReference type="InterPro" id="IPR002797">
    <property type="entry name" value="Polysacc_synth"/>
</dbReference>
<feature type="transmembrane region" description="Helical" evidence="6">
    <location>
        <begin position="399"/>
        <end position="418"/>
    </location>
</feature>
<feature type="transmembrane region" description="Helical" evidence="6">
    <location>
        <begin position="306"/>
        <end position="327"/>
    </location>
</feature>
<sequence length="502" mass="52610">MSARGKTLSNAAYSSAGLYIEYLFGLIASILIARALGPADLGIYSLLVWIVSTAVIVANAGITTAAIKFVAELNGSGRVDLVGALIRKLQRLQRFMLLLVAVGVSVLLYASRHRIAPGLDLWVLGLIVASVLLRAPYMFNIALAKGGQDFRSIAVIAGISAAANLAMVSAALAWRAALPAFVAIYAVSGVVFYLVSHWRTVPMQRAARRSQAPLPAELEARITHHLRVVAFTIILGSVGTSEIELPFLNLLAGPDQAGMFKVANALAMGAALLAPGVLSAQLLPMMASAYGRGREEAASLISGSTAWLFILGAPLIAIGAVFSHQLITLLYGSAYAPAAQALSILLVARVASTLGQGASAYLVSADRQTALMKLTLLFTLLRLVGAGVSTFYFGLKGAVVASAVLALLGTGSTLELALRETRSSLPWARLSRIAIAAALAALCSWPAAWLHPPLLALAVGGIVFVLAYLLALWLLRCLHEADAEYARILLSRISGGRLGGKL</sequence>
<feature type="transmembrane region" description="Helical" evidence="6">
    <location>
        <begin position="153"/>
        <end position="174"/>
    </location>
</feature>
<evidence type="ECO:0000256" key="4">
    <source>
        <dbReference type="ARBA" id="ARBA00022989"/>
    </source>
</evidence>
<feature type="transmembrane region" description="Helical" evidence="6">
    <location>
        <begin position="222"/>
        <end position="243"/>
    </location>
</feature>
<dbReference type="EMBL" id="JAVDTT010000001">
    <property type="protein sequence ID" value="MDR6840517.1"/>
    <property type="molecule type" value="Genomic_DNA"/>
</dbReference>
<feature type="transmembrane region" description="Helical" evidence="6">
    <location>
        <begin position="92"/>
        <end position="110"/>
    </location>
</feature>
<evidence type="ECO:0000256" key="5">
    <source>
        <dbReference type="ARBA" id="ARBA00023136"/>
    </source>
</evidence>
<dbReference type="PANTHER" id="PTHR30250">
    <property type="entry name" value="PST FAMILY PREDICTED COLANIC ACID TRANSPORTER"/>
    <property type="match status" value="1"/>
</dbReference>
<feature type="transmembrane region" description="Helical" evidence="6">
    <location>
        <begin position="12"/>
        <end position="37"/>
    </location>
</feature>
<comment type="caution">
    <text evidence="7">The sequence shown here is derived from an EMBL/GenBank/DDBJ whole genome shotgun (WGS) entry which is preliminary data.</text>
</comment>
<reference evidence="7 8" key="1">
    <citation type="submission" date="2023-07" db="EMBL/GenBank/DDBJ databases">
        <title>Sorghum-associated microbial communities from plants grown in Nebraska, USA.</title>
        <authorList>
            <person name="Schachtman D."/>
        </authorList>
    </citation>
    <scope>NUCLEOTIDE SEQUENCE [LARGE SCALE GENOMIC DNA]</scope>
    <source>
        <strain evidence="7 8">BE107</strain>
    </source>
</reference>
<comment type="subcellular location">
    <subcellularLocation>
        <location evidence="1">Cell membrane</location>
        <topology evidence="1">Multi-pass membrane protein</topology>
    </subcellularLocation>
</comment>